<keyword evidence="7" id="KW-1185">Reference proteome</keyword>
<sequence>MHEIWFSMLKCLREIWKKIFEKKNWKISLDPENITKCMEEHKKAAQNTDVMNKLNDKVNIKLDPEIIKWMQKDLSENLQFETKKIEHTLKSGQSETLDAPFLKVVKQKLDNQINKDVTDIKEVEGKIMDGKNKLCKSSKSNPLKMVDQRVESSKIQADIEQAGNKNIEEIQKAKTSLTKLLEDTDADKISLDIKAMKKSKRKYLLLPMAKHLAVLDFDHTIINDNSDIMVMNMVDKKYIPKEVKDLYKCDGWTVFMQRVFEILYQNNIPEDSINELIKKLPAVCGMSELIKELNLNCNYDVIVISDSNSHFIDTWLDANGLAKNISEVFTNPAKFENGMLKIQMYHVQDSCKLSTRNLCKGQVLDEFIEKQKMKDIQYETVIYCGDGLHDFCPILRLSENDVACVRDKYKLLDLVQKAQKGQYLDDNGIVKNLKCDVCVWNTGYDILDFLKQKNKRCVAKCI</sequence>
<dbReference type="InterPro" id="IPR016965">
    <property type="entry name" value="Pase_PHOSPHO-typ"/>
</dbReference>
<comment type="similarity">
    <text evidence="2">Belongs to the HAD-like hydrolase superfamily. PHOSPHO family.</text>
</comment>
<dbReference type="InterPro" id="IPR006384">
    <property type="entry name" value="HAD_hydro_PyrdxlP_Pase-like"/>
</dbReference>
<dbReference type="Gene3D" id="3.40.50.1000">
    <property type="entry name" value="HAD superfamily/HAD-like"/>
    <property type="match status" value="1"/>
</dbReference>
<dbReference type="PANTHER" id="PTHR20889">
    <property type="entry name" value="PHOSPHATASE, ORPHAN 1, 2"/>
    <property type="match status" value="1"/>
</dbReference>
<protein>
    <submittedName>
        <fullName evidence="6">Uncharacterized protein</fullName>
    </submittedName>
</protein>
<evidence type="ECO:0000256" key="2">
    <source>
        <dbReference type="ARBA" id="ARBA00008541"/>
    </source>
</evidence>
<dbReference type="PANTHER" id="PTHR20889:SF12">
    <property type="entry name" value="LP01149P"/>
    <property type="match status" value="1"/>
</dbReference>
<reference evidence="6 7" key="1">
    <citation type="submission" date="2019-01" db="EMBL/GenBank/DDBJ databases">
        <authorList>
            <person name="Sayadi A."/>
        </authorList>
    </citation>
    <scope>NUCLEOTIDE SEQUENCE [LARGE SCALE GENOMIC DNA]</scope>
</reference>
<name>A0A653DCC9_CALMS</name>
<dbReference type="SUPFAM" id="SSF56784">
    <property type="entry name" value="HAD-like"/>
    <property type="match status" value="1"/>
</dbReference>
<dbReference type="NCBIfam" id="TIGR01489">
    <property type="entry name" value="DKMTPPase-SF"/>
    <property type="match status" value="1"/>
</dbReference>
<gene>
    <name evidence="6" type="ORF">CALMAC_LOCUS16366</name>
</gene>
<keyword evidence="5" id="KW-0460">Magnesium</keyword>
<dbReference type="EMBL" id="CAACVG010011331">
    <property type="protein sequence ID" value="VEN57844.1"/>
    <property type="molecule type" value="Genomic_DNA"/>
</dbReference>
<evidence type="ECO:0000313" key="7">
    <source>
        <dbReference type="Proteomes" id="UP000410492"/>
    </source>
</evidence>
<dbReference type="Proteomes" id="UP000410492">
    <property type="component" value="Unassembled WGS sequence"/>
</dbReference>
<organism evidence="6 7">
    <name type="scientific">Callosobruchus maculatus</name>
    <name type="common">Southern cowpea weevil</name>
    <name type="synonym">Pulse bruchid</name>
    <dbReference type="NCBI Taxonomy" id="64391"/>
    <lineage>
        <taxon>Eukaryota</taxon>
        <taxon>Metazoa</taxon>
        <taxon>Ecdysozoa</taxon>
        <taxon>Arthropoda</taxon>
        <taxon>Hexapoda</taxon>
        <taxon>Insecta</taxon>
        <taxon>Pterygota</taxon>
        <taxon>Neoptera</taxon>
        <taxon>Endopterygota</taxon>
        <taxon>Coleoptera</taxon>
        <taxon>Polyphaga</taxon>
        <taxon>Cucujiformia</taxon>
        <taxon>Chrysomeloidea</taxon>
        <taxon>Chrysomelidae</taxon>
        <taxon>Bruchinae</taxon>
        <taxon>Bruchini</taxon>
        <taxon>Callosobruchus</taxon>
    </lineage>
</organism>
<dbReference type="OrthoDB" id="10267182at2759"/>
<dbReference type="NCBIfam" id="TIGR01488">
    <property type="entry name" value="HAD-SF-IB"/>
    <property type="match status" value="1"/>
</dbReference>
<dbReference type="GO" id="GO:0046872">
    <property type="term" value="F:metal ion binding"/>
    <property type="evidence" value="ECO:0007669"/>
    <property type="project" value="UniProtKB-KW"/>
</dbReference>
<accession>A0A653DCC9</accession>
<dbReference type="Pfam" id="PF06888">
    <property type="entry name" value="Put_Phosphatase"/>
    <property type="match status" value="1"/>
</dbReference>
<evidence type="ECO:0000256" key="1">
    <source>
        <dbReference type="ARBA" id="ARBA00001946"/>
    </source>
</evidence>
<comment type="cofactor">
    <cofactor evidence="1">
        <name>Mg(2+)</name>
        <dbReference type="ChEBI" id="CHEBI:18420"/>
    </cofactor>
</comment>
<evidence type="ECO:0000256" key="4">
    <source>
        <dbReference type="ARBA" id="ARBA00022801"/>
    </source>
</evidence>
<dbReference type="InterPro" id="IPR036412">
    <property type="entry name" value="HAD-like_sf"/>
</dbReference>
<keyword evidence="4" id="KW-0378">Hydrolase</keyword>
<evidence type="ECO:0000256" key="3">
    <source>
        <dbReference type="ARBA" id="ARBA00022723"/>
    </source>
</evidence>
<dbReference type="InterPro" id="IPR023214">
    <property type="entry name" value="HAD_sf"/>
</dbReference>
<proteinExistence type="inferred from homology"/>
<dbReference type="GO" id="GO:0016791">
    <property type="term" value="F:phosphatase activity"/>
    <property type="evidence" value="ECO:0007669"/>
    <property type="project" value="InterPro"/>
</dbReference>
<dbReference type="AlphaFoldDB" id="A0A653DCC9"/>
<evidence type="ECO:0000313" key="6">
    <source>
        <dbReference type="EMBL" id="VEN57844.1"/>
    </source>
</evidence>
<keyword evidence="3" id="KW-0479">Metal-binding</keyword>
<evidence type="ECO:0000256" key="5">
    <source>
        <dbReference type="ARBA" id="ARBA00022842"/>
    </source>
</evidence>